<dbReference type="EMBL" id="CP030850">
    <property type="protein sequence ID" value="AXE17020.1"/>
    <property type="molecule type" value="Genomic_DNA"/>
</dbReference>
<dbReference type="Proteomes" id="UP000251993">
    <property type="component" value="Chromosome"/>
</dbReference>
<evidence type="ECO:0008006" key="4">
    <source>
        <dbReference type="Google" id="ProtNLM"/>
    </source>
</evidence>
<keyword evidence="3" id="KW-1185">Reference proteome</keyword>
<feature type="signal peptide" evidence="1">
    <location>
        <begin position="1"/>
        <end position="19"/>
    </location>
</feature>
<accession>A0A344TEE9</accession>
<gene>
    <name evidence="2" type="ORF">DR864_04365</name>
</gene>
<organism evidence="2 3">
    <name type="scientific">Runella rosea</name>
    <dbReference type="NCBI Taxonomy" id="2259595"/>
    <lineage>
        <taxon>Bacteria</taxon>
        <taxon>Pseudomonadati</taxon>
        <taxon>Bacteroidota</taxon>
        <taxon>Cytophagia</taxon>
        <taxon>Cytophagales</taxon>
        <taxon>Spirosomataceae</taxon>
        <taxon>Runella</taxon>
    </lineage>
</organism>
<dbReference type="OrthoDB" id="934295at2"/>
<protein>
    <recommendedName>
        <fullName evidence="4">Lipoprotein</fullName>
    </recommendedName>
</protein>
<sequence>MKKSTFSLFVFGLALTLLMYNCKKSDPLEPDADLVEDLNKIEVAPVTIVAPTPVTSTPSSVTASAKTAEVANAIGSIATSGVVPASVKTSAAEVSGALSPTEVSAMATVTPATLAAVASGGALPTNLKAVLDKAAGNTALKAYLPSFTLPAVNGQAVNGRSGASVPETIAQTDGLDGLAVSDECIAKAEEALKTVIAKLDATKAGEMAKVEQAYQTVIAALAGNEATCTAGIPAKYTALRTAAQAIFDKTNTDLDAAQAVLGADYALLKALNSISYLGYLSTLNTLQSADVKACSSLTTAATAAAQAARTTNTAAVNAAYSKALGEANAAKAELLQSCHNQG</sequence>
<proteinExistence type="predicted"/>
<dbReference type="KEGG" id="run:DR864_04365"/>
<evidence type="ECO:0000313" key="3">
    <source>
        <dbReference type="Proteomes" id="UP000251993"/>
    </source>
</evidence>
<evidence type="ECO:0000256" key="1">
    <source>
        <dbReference type="SAM" id="SignalP"/>
    </source>
</evidence>
<dbReference type="AlphaFoldDB" id="A0A344TEE9"/>
<dbReference type="RefSeq" id="WP_114065806.1">
    <property type="nucleotide sequence ID" value="NZ_CP030850.1"/>
</dbReference>
<evidence type="ECO:0000313" key="2">
    <source>
        <dbReference type="EMBL" id="AXE17020.1"/>
    </source>
</evidence>
<keyword evidence="1" id="KW-0732">Signal</keyword>
<reference evidence="2 3" key="1">
    <citation type="submission" date="2018-07" db="EMBL/GenBank/DDBJ databases">
        <title>Genome sequencing of Runella.</title>
        <authorList>
            <person name="Baek M.-G."/>
            <person name="Yi H."/>
        </authorList>
    </citation>
    <scope>NUCLEOTIDE SEQUENCE [LARGE SCALE GENOMIC DNA]</scope>
    <source>
        <strain evidence="2 3">HYN0085</strain>
    </source>
</reference>
<name>A0A344TEE9_9BACT</name>
<feature type="chain" id="PRO_5016592049" description="Lipoprotein" evidence="1">
    <location>
        <begin position="20"/>
        <end position="342"/>
    </location>
</feature>